<evidence type="ECO:0000313" key="1">
    <source>
        <dbReference type="EMBL" id="KAH7918200.1"/>
    </source>
</evidence>
<evidence type="ECO:0000313" key="2">
    <source>
        <dbReference type="Proteomes" id="UP000790709"/>
    </source>
</evidence>
<gene>
    <name evidence="1" type="ORF">BV22DRAFT_1134771</name>
</gene>
<reference evidence="1" key="1">
    <citation type="journal article" date="2021" name="New Phytol.">
        <title>Evolutionary innovations through gain and loss of genes in the ectomycorrhizal Boletales.</title>
        <authorList>
            <person name="Wu G."/>
            <person name="Miyauchi S."/>
            <person name="Morin E."/>
            <person name="Kuo A."/>
            <person name="Drula E."/>
            <person name="Varga T."/>
            <person name="Kohler A."/>
            <person name="Feng B."/>
            <person name="Cao Y."/>
            <person name="Lipzen A."/>
            <person name="Daum C."/>
            <person name="Hundley H."/>
            <person name="Pangilinan J."/>
            <person name="Johnson J."/>
            <person name="Barry K."/>
            <person name="LaButti K."/>
            <person name="Ng V."/>
            <person name="Ahrendt S."/>
            <person name="Min B."/>
            <person name="Choi I.G."/>
            <person name="Park H."/>
            <person name="Plett J.M."/>
            <person name="Magnuson J."/>
            <person name="Spatafora J.W."/>
            <person name="Nagy L.G."/>
            <person name="Henrissat B."/>
            <person name="Grigoriev I.V."/>
            <person name="Yang Z.L."/>
            <person name="Xu J."/>
            <person name="Martin F.M."/>
        </authorList>
    </citation>
    <scope>NUCLEOTIDE SEQUENCE</scope>
    <source>
        <strain evidence="1">KUC20120723A-06</strain>
    </source>
</reference>
<name>A0ACB8AY86_9AGAM</name>
<sequence>MLRDKRSNNAGQLGEVGGGFDHSIGSATITQLVLETRLNINWIPLSFALSASIILLILAIWMTRTDSENQPKANAVTSGGVLELIWLASRMPAMRDAIGRVDSPNINDLRAAGRFDVLLADVGEEDLAAKHYDDYESQGPHGVVRPRYTFIPIEDPTTLRETIIHRLSDDGEPTPESDSVEIEIRRVYSEIALKYQELNRLEALRDQTQRN</sequence>
<dbReference type="EMBL" id="MU266831">
    <property type="protein sequence ID" value="KAH7918200.1"/>
    <property type="molecule type" value="Genomic_DNA"/>
</dbReference>
<keyword evidence="2" id="KW-1185">Reference proteome</keyword>
<organism evidence="1 2">
    <name type="scientific">Leucogyrophana mollusca</name>
    <dbReference type="NCBI Taxonomy" id="85980"/>
    <lineage>
        <taxon>Eukaryota</taxon>
        <taxon>Fungi</taxon>
        <taxon>Dikarya</taxon>
        <taxon>Basidiomycota</taxon>
        <taxon>Agaricomycotina</taxon>
        <taxon>Agaricomycetes</taxon>
        <taxon>Agaricomycetidae</taxon>
        <taxon>Boletales</taxon>
        <taxon>Boletales incertae sedis</taxon>
        <taxon>Leucogyrophana</taxon>
    </lineage>
</organism>
<accession>A0ACB8AY86</accession>
<protein>
    <submittedName>
        <fullName evidence="1">Uncharacterized protein</fullName>
    </submittedName>
</protein>
<dbReference type="Proteomes" id="UP000790709">
    <property type="component" value="Unassembled WGS sequence"/>
</dbReference>
<comment type="caution">
    <text evidence="1">The sequence shown here is derived from an EMBL/GenBank/DDBJ whole genome shotgun (WGS) entry which is preliminary data.</text>
</comment>
<proteinExistence type="predicted"/>